<dbReference type="Proteomes" id="UP000823388">
    <property type="component" value="Chromosome 1N"/>
</dbReference>
<comment type="caution">
    <text evidence="2">The sequence shown here is derived from an EMBL/GenBank/DDBJ whole genome shotgun (WGS) entry which is preliminary data.</text>
</comment>
<dbReference type="EMBL" id="CM029038">
    <property type="protein sequence ID" value="KAG2652815.1"/>
    <property type="molecule type" value="Genomic_DNA"/>
</dbReference>
<organism evidence="2 3">
    <name type="scientific">Panicum virgatum</name>
    <name type="common">Blackwell switchgrass</name>
    <dbReference type="NCBI Taxonomy" id="38727"/>
    <lineage>
        <taxon>Eukaryota</taxon>
        <taxon>Viridiplantae</taxon>
        <taxon>Streptophyta</taxon>
        <taxon>Embryophyta</taxon>
        <taxon>Tracheophyta</taxon>
        <taxon>Spermatophyta</taxon>
        <taxon>Magnoliopsida</taxon>
        <taxon>Liliopsida</taxon>
        <taxon>Poales</taxon>
        <taxon>Poaceae</taxon>
        <taxon>PACMAD clade</taxon>
        <taxon>Panicoideae</taxon>
        <taxon>Panicodae</taxon>
        <taxon>Paniceae</taxon>
        <taxon>Panicinae</taxon>
        <taxon>Panicum</taxon>
        <taxon>Panicum sect. Hiantes</taxon>
    </lineage>
</organism>
<protein>
    <submittedName>
        <fullName evidence="2">Uncharacterized protein</fullName>
    </submittedName>
</protein>
<gene>
    <name evidence="2" type="ORF">PVAP13_1NG381800</name>
</gene>
<sequence>MLTPPESTSDASSLVATAVAQAFAVLIAADASGGHANPTVRLRHPRPNRLPCRPPSSTAPHSCSAAPPPTSSSTTSPPGQVLPRSVTAQPSSHHISIARTSLVNESDVSLSIP</sequence>
<proteinExistence type="predicted"/>
<evidence type="ECO:0000313" key="3">
    <source>
        <dbReference type="Proteomes" id="UP000823388"/>
    </source>
</evidence>
<dbReference type="AlphaFoldDB" id="A0A8T0X017"/>
<accession>A0A8T0X017</accession>
<name>A0A8T0X017_PANVG</name>
<evidence type="ECO:0000313" key="2">
    <source>
        <dbReference type="EMBL" id="KAG2652815.1"/>
    </source>
</evidence>
<feature type="compositionally biased region" description="Low complexity" evidence="1">
    <location>
        <begin position="55"/>
        <end position="78"/>
    </location>
</feature>
<feature type="region of interest" description="Disordered" evidence="1">
    <location>
        <begin position="33"/>
        <end position="93"/>
    </location>
</feature>
<reference evidence="2" key="1">
    <citation type="submission" date="2020-05" db="EMBL/GenBank/DDBJ databases">
        <title>WGS assembly of Panicum virgatum.</title>
        <authorList>
            <person name="Lovell J.T."/>
            <person name="Jenkins J."/>
            <person name="Shu S."/>
            <person name="Juenger T.E."/>
            <person name="Schmutz J."/>
        </authorList>
    </citation>
    <scope>NUCLEOTIDE SEQUENCE</scope>
    <source>
        <strain evidence="2">AP13</strain>
    </source>
</reference>
<evidence type="ECO:0000256" key="1">
    <source>
        <dbReference type="SAM" id="MobiDB-lite"/>
    </source>
</evidence>
<keyword evidence="3" id="KW-1185">Reference proteome</keyword>